<gene>
    <name evidence="3" type="ORF">GEOBRER4_n2801</name>
</gene>
<evidence type="ECO:0000259" key="2">
    <source>
        <dbReference type="Pfam" id="PF25583"/>
    </source>
</evidence>
<evidence type="ECO:0000259" key="1">
    <source>
        <dbReference type="Pfam" id="PF13280"/>
    </source>
</evidence>
<dbReference type="RefSeq" id="WP_185242768.1">
    <property type="nucleotide sequence ID" value="NZ_AP023213.1"/>
</dbReference>
<keyword evidence="4" id="KW-1185">Reference proteome</keyword>
<dbReference type="EMBL" id="AP023213">
    <property type="protein sequence ID" value="BCO11481.1"/>
    <property type="molecule type" value="Genomic_DNA"/>
</dbReference>
<dbReference type="Proteomes" id="UP000515472">
    <property type="component" value="Chromosome"/>
</dbReference>
<evidence type="ECO:0000313" key="3">
    <source>
        <dbReference type="EMBL" id="BCO11481.1"/>
    </source>
</evidence>
<organism evidence="3 4">
    <name type="scientific">Citrifermentans bremense</name>
    <dbReference type="NCBI Taxonomy" id="60035"/>
    <lineage>
        <taxon>Bacteria</taxon>
        <taxon>Pseudomonadati</taxon>
        <taxon>Thermodesulfobacteriota</taxon>
        <taxon>Desulfuromonadia</taxon>
        <taxon>Geobacterales</taxon>
        <taxon>Geobacteraceae</taxon>
        <taxon>Citrifermentans</taxon>
    </lineage>
</organism>
<sequence>MDTFVRYFLILSLLKPYPRRMTSVDIQGALGEQGVDPRVLRTIQRDLEKLSAHFPIDGDLKKPRGWCWANNAVRLLPGIDLHTALAFRLMQEFMQPLIPQACLAAAERHFTEAGKVLRKEGSVKHRAWLDKVQVISRGQPLIPPVVSLDVLETVHEALFYDRRFCANYKRRSGPPLTDCTVNPLGLVYVNKTPYLVCTLWDYDEVKQLALHRIETATLLDQPVRPIEGFNLAVYVKEQKEFDYPEGNEKLKVVARFSANAAHHLEETPLAEDQSIRKLPDHEVEVSATVHDTSQLRWWLLGFGDQVEVLRPKTLRAELARTIKAMAVKYP</sequence>
<reference evidence="3 4" key="1">
    <citation type="submission" date="2020-06" db="EMBL/GenBank/DDBJ databases">
        <title>Interaction of electrochemicaly active bacteria, Geobacter bremensis R4 on different carbon anode.</title>
        <authorList>
            <person name="Meng L."/>
            <person name="Yoshida N."/>
        </authorList>
    </citation>
    <scope>NUCLEOTIDE SEQUENCE [LARGE SCALE GENOMIC DNA]</scope>
    <source>
        <strain evidence="3 4">R4</strain>
    </source>
</reference>
<dbReference type="Pfam" id="PF25583">
    <property type="entry name" value="WCX"/>
    <property type="match status" value="1"/>
</dbReference>
<feature type="domain" description="WCX" evidence="2">
    <location>
        <begin position="249"/>
        <end position="326"/>
    </location>
</feature>
<evidence type="ECO:0008006" key="5">
    <source>
        <dbReference type="Google" id="ProtNLM"/>
    </source>
</evidence>
<dbReference type="PROSITE" id="PS52050">
    <property type="entry name" value="WYL"/>
    <property type="match status" value="1"/>
</dbReference>
<dbReference type="InterPro" id="IPR026881">
    <property type="entry name" value="WYL_dom"/>
</dbReference>
<dbReference type="AlphaFoldDB" id="A0A7R7FSD7"/>
<name>A0A7R7FSD7_9BACT</name>
<dbReference type="PANTHER" id="PTHR34580">
    <property type="match status" value="1"/>
</dbReference>
<protein>
    <recommendedName>
        <fullName evidence="5">WYL domain-containing protein</fullName>
    </recommendedName>
</protein>
<evidence type="ECO:0000313" key="4">
    <source>
        <dbReference type="Proteomes" id="UP000515472"/>
    </source>
</evidence>
<proteinExistence type="predicted"/>
<dbReference type="InterPro" id="IPR057727">
    <property type="entry name" value="WCX_dom"/>
</dbReference>
<feature type="domain" description="WYL" evidence="1">
    <location>
        <begin position="149"/>
        <end position="217"/>
    </location>
</feature>
<accession>A0A7R7FSD7</accession>
<dbReference type="Pfam" id="PF13280">
    <property type="entry name" value="WYL"/>
    <property type="match status" value="1"/>
</dbReference>
<dbReference type="PANTHER" id="PTHR34580:SF1">
    <property type="entry name" value="PROTEIN PAFC"/>
    <property type="match status" value="1"/>
</dbReference>
<dbReference type="InterPro" id="IPR051534">
    <property type="entry name" value="CBASS_pafABC_assoc_protein"/>
</dbReference>